<reference evidence="2" key="1">
    <citation type="submission" date="2022-12" db="EMBL/GenBank/DDBJ databases">
        <authorList>
            <person name="Petersen C."/>
        </authorList>
    </citation>
    <scope>NUCLEOTIDE SEQUENCE</scope>
    <source>
        <strain evidence="2">IBT 17660</strain>
    </source>
</reference>
<dbReference type="OrthoDB" id="6359816at2759"/>
<sequence length="247" mass="27780">MSPGENSSLLCQAVGGLYMNDRFSDVTIVCRDVTFKAHRAIICTQSHFFDAALKHGSQESINGTIYLPDDDPETIKRVLCFLYQRTYNANDQDVDPKHKTSDAPDNAAIAYNNLFVYLAADKFGILPLKQIALRKLSTWIRDHYMTSSFPENALQIMESMPPHETSLLDLLAKVISENLYDLVAINDILELLRECGQIGSLIIARMVEKGTIVYEYADCRECGVYFNRSLGDSGTDRCDNCEAQRES</sequence>
<dbReference type="SUPFAM" id="SSF54695">
    <property type="entry name" value="POZ domain"/>
    <property type="match status" value="1"/>
</dbReference>
<dbReference type="CDD" id="cd18186">
    <property type="entry name" value="BTB_POZ_ZBTB_KLHL-like"/>
    <property type="match status" value="1"/>
</dbReference>
<dbReference type="PROSITE" id="PS50097">
    <property type="entry name" value="BTB"/>
    <property type="match status" value="1"/>
</dbReference>
<keyword evidence="3" id="KW-1185">Reference proteome</keyword>
<feature type="domain" description="BTB" evidence="1">
    <location>
        <begin position="24"/>
        <end position="91"/>
    </location>
</feature>
<dbReference type="InterPro" id="IPR000210">
    <property type="entry name" value="BTB/POZ_dom"/>
</dbReference>
<proteinExistence type="predicted"/>
<dbReference type="Gene3D" id="3.30.710.10">
    <property type="entry name" value="Potassium Channel Kv1.1, Chain A"/>
    <property type="match status" value="1"/>
</dbReference>
<dbReference type="PANTHER" id="PTHR47843:SF5">
    <property type="entry name" value="BTB_POZ DOMAIN PROTEIN"/>
    <property type="match status" value="1"/>
</dbReference>
<accession>A0A9W9X4A2</accession>
<evidence type="ECO:0000259" key="1">
    <source>
        <dbReference type="PROSITE" id="PS50097"/>
    </source>
</evidence>
<dbReference type="SMART" id="SM00225">
    <property type="entry name" value="BTB"/>
    <property type="match status" value="1"/>
</dbReference>
<gene>
    <name evidence="2" type="ORF">N7530_002732</name>
</gene>
<dbReference type="InterPro" id="IPR011333">
    <property type="entry name" value="SKP1/BTB/POZ_sf"/>
</dbReference>
<dbReference type="EMBL" id="JAPWDO010000002">
    <property type="protein sequence ID" value="KAJ5483486.1"/>
    <property type="molecule type" value="Genomic_DNA"/>
</dbReference>
<protein>
    <recommendedName>
        <fullName evidence="1">BTB domain-containing protein</fullName>
    </recommendedName>
</protein>
<dbReference type="PANTHER" id="PTHR47843">
    <property type="entry name" value="BTB DOMAIN-CONTAINING PROTEIN-RELATED"/>
    <property type="match status" value="1"/>
</dbReference>
<evidence type="ECO:0000313" key="2">
    <source>
        <dbReference type="EMBL" id="KAJ5483486.1"/>
    </source>
</evidence>
<comment type="caution">
    <text evidence="2">The sequence shown here is derived from an EMBL/GenBank/DDBJ whole genome shotgun (WGS) entry which is preliminary data.</text>
</comment>
<dbReference type="Pfam" id="PF00651">
    <property type="entry name" value="BTB"/>
    <property type="match status" value="1"/>
</dbReference>
<dbReference type="AlphaFoldDB" id="A0A9W9X4A2"/>
<name>A0A9W9X4A2_9EURO</name>
<dbReference type="Proteomes" id="UP001147760">
    <property type="component" value="Unassembled WGS sequence"/>
</dbReference>
<evidence type="ECO:0000313" key="3">
    <source>
        <dbReference type="Proteomes" id="UP001147760"/>
    </source>
</evidence>
<reference evidence="2" key="2">
    <citation type="journal article" date="2023" name="IMA Fungus">
        <title>Comparative genomic study of the Penicillium genus elucidates a diverse pangenome and 15 lateral gene transfer events.</title>
        <authorList>
            <person name="Petersen C."/>
            <person name="Sorensen T."/>
            <person name="Nielsen M.R."/>
            <person name="Sondergaard T.E."/>
            <person name="Sorensen J.L."/>
            <person name="Fitzpatrick D.A."/>
            <person name="Frisvad J.C."/>
            <person name="Nielsen K.L."/>
        </authorList>
    </citation>
    <scope>NUCLEOTIDE SEQUENCE</scope>
    <source>
        <strain evidence="2">IBT 17660</strain>
    </source>
</reference>
<organism evidence="2 3">
    <name type="scientific">Penicillium desertorum</name>
    <dbReference type="NCBI Taxonomy" id="1303715"/>
    <lineage>
        <taxon>Eukaryota</taxon>
        <taxon>Fungi</taxon>
        <taxon>Dikarya</taxon>
        <taxon>Ascomycota</taxon>
        <taxon>Pezizomycotina</taxon>
        <taxon>Eurotiomycetes</taxon>
        <taxon>Eurotiomycetidae</taxon>
        <taxon>Eurotiales</taxon>
        <taxon>Aspergillaceae</taxon>
        <taxon>Penicillium</taxon>
    </lineage>
</organism>